<keyword evidence="1 2" id="KW-0694">RNA-binding</keyword>
<dbReference type="PANTHER" id="PTHR40065">
    <property type="entry name" value="RNA-BINDING PROTEIN YHBY"/>
    <property type="match status" value="1"/>
</dbReference>
<dbReference type="KEGG" id="harc:HARCEL1_10255"/>
<evidence type="ECO:0000313" key="4">
    <source>
        <dbReference type="EMBL" id="AWB28061.1"/>
    </source>
</evidence>
<evidence type="ECO:0000259" key="3">
    <source>
        <dbReference type="PROSITE" id="PS51295"/>
    </source>
</evidence>
<dbReference type="InterPro" id="IPR035920">
    <property type="entry name" value="YhbY-like_sf"/>
</dbReference>
<proteinExistence type="predicted"/>
<dbReference type="Proteomes" id="UP000244727">
    <property type="component" value="Chromosome"/>
</dbReference>
<evidence type="ECO:0000256" key="1">
    <source>
        <dbReference type="ARBA" id="ARBA00022884"/>
    </source>
</evidence>
<dbReference type="PROSITE" id="PS51295">
    <property type="entry name" value="CRM"/>
    <property type="match status" value="1"/>
</dbReference>
<keyword evidence="5" id="KW-1185">Reference proteome</keyword>
<gene>
    <name evidence="4" type="ORF">HARCEL1_10255</name>
</gene>
<dbReference type="InterPro" id="IPR001890">
    <property type="entry name" value="RNA-binding_CRM"/>
</dbReference>
<evidence type="ECO:0000256" key="2">
    <source>
        <dbReference type="PROSITE-ProRule" id="PRU00626"/>
    </source>
</evidence>
<name>A0A2R4X2N5_9EURY</name>
<accession>A0A2R4X2N5</accession>
<dbReference type="InterPro" id="IPR051925">
    <property type="entry name" value="RNA-binding_domain"/>
</dbReference>
<dbReference type="SMART" id="SM01103">
    <property type="entry name" value="CRS1_YhbY"/>
    <property type="match status" value="1"/>
</dbReference>
<organism evidence="4 5">
    <name type="scientific">Halococcoides cellulosivorans</name>
    <dbReference type="NCBI Taxonomy" id="1679096"/>
    <lineage>
        <taxon>Archaea</taxon>
        <taxon>Methanobacteriati</taxon>
        <taxon>Methanobacteriota</taxon>
        <taxon>Stenosarchaea group</taxon>
        <taxon>Halobacteria</taxon>
        <taxon>Halobacteriales</taxon>
        <taxon>Haloarculaceae</taxon>
        <taxon>Halococcoides</taxon>
    </lineage>
</organism>
<dbReference type="EMBL" id="CP028858">
    <property type="protein sequence ID" value="AWB28061.1"/>
    <property type="molecule type" value="Genomic_DNA"/>
</dbReference>
<dbReference type="GO" id="GO:0003723">
    <property type="term" value="F:RNA binding"/>
    <property type="evidence" value="ECO:0007669"/>
    <property type="project" value="UniProtKB-UniRule"/>
</dbReference>
<dbReference type="AlphaFoldDB" id="A0A2R4X2N5"/>
<dbReference type="Gene3D" id="3.30.110.60">
    <property type="entry name" value="YhbY-like"/>
    <property type="match status" value="1"/>
</dbReference>
<dbReference type="RefSeq" id="WP_108383157.1">
    <property type="nucleotide sequence ID" value="NZ_CP028858.1"/>
</dbReference>
<evidence type="ECO:0000313" key="5">
    <source>
        <dbReference type="Proteomes" id="UP000244727"/>
    </source>
</evidence>
<sequence length="79" mass="8746">MTDRRQQIHDLDVSLWVGKRGLDPAVEELAAQLDDRAFVKVRFHRAARGGTTTDELAADLADRAGADLVETRGHTAVYE</sequence>
<dbReference type="Pfam" id="PF01985">
    <property type="entry name" value="CRS1_YhbY"/>
    <property type="match status" value="1"/>
</dbReference>
<reference evidence="4 5" key="1">
    <citation type="submission" date="2018-04" db="EMBL/GenBank/DDBJ databases">
        <title>Halococcoides cellulosivorans gen. nov., sp. nov., an extremely halophilic cellulose-utilizing haloarchaeon from hypersaline lakes.</title>
        <authorList>
            <person name="Sorokin D.Y."/>
            <person name="Toshchakov S.V."/>
            <person name="Samarov N.I."/>
            <person name="Korzhenkov A."/>
            <person name="Kublanov I.V."/>
        </authorList>
    </citation>
    <scope>NUCLEOTIDE SEQUENCE [LARGE SCALE GENOMIC DNA]</scope>
    <source>
        <strain evidence="4 5">HArcel1</strain>
    </source>
</reference>
<dbReference type="PANTHER" id="PTHR40065:SF3">
    <property type="entry name" value="RNA-BINDING PROTEIN YHBY"/>
    <property type="match status" value="1"/>
</dbReference>
<feature type="domain" description="CRM" evidence="3">
    <location>
        <begin position="1"/>
        <end position="79"/>
    </location>
</feature>
<dbReference type="GeneID" id="36512892"/>
<protein>
    <submittedName>
        <fullName evidence="4">RNA-binding protein</fullName>
    </submittedName>
</protein>
<dbReference type="SUPFAM" id="SSF75471">
    <property type="entry name" value="YhbY-like"/>
    <property type="match status" value="1"/>
</dbReference>